<gene>
    <name evidence="1" type="ORF">UC8_21800</name>
</gene>
<name>A0A5B9QML3_9BACT</name>
<dbReference type="AlphaFoldDB" id="A0A5B9QML3"/>
<dbReference type="KEGG" id="rul:UC8_21800"/>
<accession>A0A5B9QML3</accession>
<protein>
    <submittedName>
        <fullName evidence="1">Uncharacterized protein</fullName>
    </submittedName>
</protein>
<keyword evidence="2" id="KW-1185">Reference proteome</keyword>
<evidence type="ECO:0000313" key="2">
    <source>
        <dbReference type="Proteomes" id="UP000325286"/>
    </source>
</evidence>
<reference evidence="1 2" key="1">
    <citation type="submission" date="2019-08" db="EMBL/GenBank/DDBJ databases">
        <title>Deep-cultivation of Planctomycetes and their phenomic and genomic characterization uncovers novel biology.</title>
        <authorList>
            <person name="Wiegand S."/>
            <person name="Jogler M."/>
            <person name="Boedeker C."/>
            <person name="Pinto D."/>
            <person name="Vollmers J."/>
            <person name="Rivas-Marin E."/>
            <person name="Kohn T."/>
            <person name="Peeters S.H."/>
            <person name="Heuer A."/>
            <person name="Rast P."/>
            <person name="Oberbeckmann S."/>
            <person name="Bunk B."/>
            <person name="Jeske O."/>
            <person name="Meyerdierks A."/>
            <person name="Storesund J.E."/>
            <person name="Kallscheuer N."/>
            <person name="Luecker S."/>
            <person name="Lage O.M."/>
            <person name="Pohl T."/>
            <person name="Merkel B.J."/>
            <person name="Hornburger P."/>
            <person name="Mueller R.-W."/>
            <person name="Bruemmer F."/>
            <person name="Labrenz M."/>
            <person name="Spormann A.M."/>
            <person name="Op den Camp H."/>
            <person name="Overmann J."/>
            <person name="Amann R."/>
            <person name="Jetten M.S.M."/>
            <person name="Mascher T."/>
            <person name="Medema M.H."/>
            <person name="Devos D.P."/>
            <person name="Kaster A.-K."/>
            <person name="Ovreas L."/>
            <person name="Rohde M."/>
            <person name="Galperin M.Y."/>
            <person name="Jogler C."/>
        </authorList>
    </citation>
    <scope>NUCLEOTIDE SEQUENCE [LARGE SCALE GENOMIC DNA]</scope>
    <source>
        <strain evidence="1 2">UC8</strain>
    </source>
</reference>
<evidence type="ECO:0000313" key="1">
    <source>
        <dbReference type="EMBL" id="QEG40174.1"/>
    </source>
</evidence>
<dbReference type="Proteomes" id="UP000325286">
    <property type="component" value="Chromosome"/>
</dbReference>
<dbReference type="EMBL" id="CP042914">
    <property type="protein sequence ID" value="QEG40174.1"/>
    <property type="molecule type" value="Genomic_DNA"/>
</dbReference>
<organism evidence="1 2">
    <name type="scientific">Roseimaritima ulvae</name>
    <dbReference type="NCBI Taxonomy" id="980254"/>
    <lineage>
        <taxon>Bacteria</taxon>
        <taxon>Pseudomonadati</taxon>
        <taxon>Planctomycetota</taxon>
        <taxon>Planctomycetia</taxon>
        <taxon>Pirellulales</taxon>
        <taxon>Pirellulaceae</taxon>
        <taxon>Roseimaritima</taxon>
    </lineage>
</organism>
<sequence length="102" mass="11611">MDEFDAEIAFNPNSKPYRDRYIEKLNSVDLSGCDAKFTSQADDYIAATEQMLNMLDSVPANRMEKFTMQITGQSSDLSQQFHSLLEHCTEEFEELAAMVEEG</sequence>
<proteinExistence type="predicted"/>